<dbReference type="EMBL" id="JAMYWD010000007">
    <property type="protein sequence ID" value="KAJ4967100.1"/>
    <property type="molecule type" value="Genomic_DNA"/>
</dbReference>
<evidence type="ECO:0000256" key="4">
    <source>
        <dbReference type="ARBA" id="ARBA00022692"/>
    </source>
</evidence>
<keyword evidence="6" id="KW-1133">Transmembrane helix</keyword>
<evidence type="ECO:0000256" key="9">
    <source>
        <dbReference type="ARBA" id="ARBA00023033"/>
    </source>
</evidence>
<comment type="caution">
    <text evidence="11">The sequence shown here is derived from an EMBL/GenBank/DDBJ whole genome shotgun (WGS) entry which is preliminary data.</text>
</comment>
<evidence type="ECO:0000256" key="3">
    <source>
        <dbReference type="ARBA" id="ARBA00022617"/>
    </source>
</evidence>
<evidence type="ECO:0000256" key="8">
    <source>
        <dbReference type="ARBA" id="ARBA00023004"/>
    </source>
</evidence>
<accession>A0A9Q0KAY5</accession>
<evidence type="ECO:0000256" key="6">
    <source>
        <dbReference type="ARBA" id="ARBA00022989"/>
    </source>
</evidence>
<evidence type="ECO:0000313" key="11">
    <source>
        <dbReference type="EMBL" id="KAJ4967100.1"/>
    </source>
</evidence>
<dbReference type="GO" id="GO:0020037">
    <property type="term" value="F:heme binding"/>
    <property type="evidence" value="ECO:0007669"/>
    <property type="project" value="InterPro"/>
</dbReference>
<dbReference type="InterPro" id="IPR002401">
    <property type="entry name" value="Cyt_P450_E_grp-I"/>
</dbReference>
<evidence type="ECO:0000256" key="1">
    <source>
        <dbReference type="ARBA" id="ARBA00004370"/>
    </source>
</evidence>
<dbReference type="GO" id="GO:0005506">
    <property type="term" value="F:iron ion binding"/>
    <property type="evidence" value="ECO:0007669"/>
    <property type="project" value="InterPro"/>
</dbReference>
<keyword evidence="8" id="KW-0408">Iron</keyword>
<dbReference type="Proteomes" id="UP001141806">
    <property type="component" value="Unassembled WGS sequence"/>
</dbReference>
<dbReference type="OrthoDB" id="1470350at2759"/>
<keyword evidence="3" id="KW-0349">Heme</keyword>
<keyword evidence="12" id="KW-1185">Reference proteome</keyword>
<dbReference type="PANTHER" id="PTHR24282">
    <property type="entry name" value="CYTOCHROME P450 FAMILY MEMBER"/>
    <property type="match status" value="1"/>
</dbReference>
<proteinExistence type="inferred from homology"/>
<evidence type="ECO:0008006" key="13">
    <source>
        <dbReference type="Google" id="ProtNLM"/>
    </source>
</evidence>
<gene>
    <name evidence="11" type="ORF">NE237_018949</name>
</gene>
<dbReference type="InterPro" id="IPR050665">
    <property type="entry name" value="Cytochrome_P450_Monooxygen"/>
</dbReference>
<keyword evidence="9" id="KW-0503">Monooxygenase</keyword>
<comment type="similarity">
    <text evidence="2">Belongs to the cytochrome P450 family.</text>
</comment>
<dbReference type="GO" id="GO:0016020">
    <property type="term" value="C:membrane"/>
    <property type="evidence" value="ECO:0007669"/>
    <property type="project" value="UniProtKB-SubCell"/>
</dbReference>
<evidence type="ECO:0000313" key="12">
    <source>
        <dbReference type="Proteomes" id="UP001141806"/>
    </source>
</evidence>
<evidence type="ECO:0000256" key="5">
    <source>
        <dbReference type="ARBA" id="ARBA00022723"/>
    </source>
</evidence>
<evidence type="ECO:0000256" key="7">
    <source>
        <dbReference type="ARBA" id="ARBA00023002"/>
    </source>
</evidence>
<protein>
    <recommendedName>
        <fullName evidence="13">Cytochrome P450</fullName>
    </recommendedName>
</protein>
<dbReference type="GO" id="GO:0016705">
    <property type="term" value="F:oxidoreductase activity, acting on paired donors, with incorporation or reduction of molecular oxygen"/>
    <property type="evidence" value="ECO:0007669"/>
    <property type="project" value="InterPro"/>
</dbReference>
<dbReference type="InterPro" id="IPR036396">
    <property type="entry name" value="Cyt_P450_sf"/>
</dbReference>
<dbReference type="Pfam" id="PF00067">
    <property type="entry name" value="p450"/>
    <property type="match status" value="1"/>
</dbReference>
<name>A0A9Q0KAY5_9MAGN</name>
<evidence type="ECO:0000256" key="2">
    <source>
        <dbReference type="ARBA" id="ARBA00010617"/>
    </source>
</evidence>
<keyword evidence="10" id="KW-0472">Membrane</keyword>
<dbReference type="AlphaFoldDB" id="A0A9Q0KAY5"/>
<keyword evidence="7" id="KW-0560">Oxidoreductase</keyword>
<keyword evidence="5" id="KW-0479">Metal-binding</keyword>
<dbReference type="GO" id="GO:0004497">
    <property type="term" value="F:monooxygenase activity"/>
    <property type="evidence" value="ECO:0007669"/>
    <property type="project" value="UniProtKB-KW"/>
</dbReference>
<dbReference type="PRINTS" id="PR00463">
    <property type="entry name" value="EP450I"/>
</dbReference>
<reference evidence="11" key="1">
    <citation type="journal article" date="2023" name="Plant J.">
        <title>The genome of the king protea, Protea cynaroides.</title>
        <authorList>
            <person name="Chang J."/>
            <person name="Duong T.A."/>
            <person name="Schoeman C."/>
            <person name="Ma X."/>
            <person name="Roodt D."/>
            <person name="Barker N."/>
            <person name="Li Z."/>
            <person name="Van de Peer Y."/>
            <person name="Mizrachi E."/>
        </authorList>
    </citation>
    <scope>NUCLEOTIDE SEQUENCE</scope>
    <source>
        <tissue evidence="11">Young leaves</tissue>
    </source>
</reference>
<dbReference type="Gene3D" id="1.10.630.10">
    <property type="entry name" value="Cytochrome P450"/>
    <property type="match status" value="1"/>
</dbReference>
<dbReference type="PANTHER" id="PTHR24282:SF211">
    <property type="entry name" value="CYTOCHROME P450-RELATED"/>
    <property type="match status" value="1"/>
</dbReference>
<keyword evidence="4" id="KW-0812">Transmembrane</keyword>
<sequence>MIKEVLLNTNGSFLKVPFTPDTKLLMGDHGLIVLEGDTWARHHQPGLHLGAKKGHRREEFEIDVHKELGKLTADIISRTTFGSSYSQGRHIFLLQENKCTSSHKLFEAFTFLGPALEKEIRESIQKLIKVNNETNENPRNLLGLMMSVSKNQEREEDGLGVDEIIDECKAFYFAGKDTSANHMTWALLPLALHQEWQSKAREEINRVCGATGLPTAENLSDLKIVNMILNEAPCLYPPAILMMRQTNKDVKLGSLSRPAYTQLYQAMTAVHYDVQLWGEDANNFNPLRFKDQRKHLASFFLFGLGQRISSKIVLATIIRKFSFIVSPSYVHAPMQFLTLEPQYRAQILFRKI</sequence>
<organism evidence="11 12">
    <name type="scientific">Protea cynaroides</name>
    <dbReference type="NCBI Taxonomy" id="273540"/>
    <lineage>
        <taxon>Eukaryota</taxon>
        <taxon>Viridiplantae</taxon>
        <taxon>Streptophyta</taxon>
        <taxon>Embryophyta</taxon>
        <taxon>Tracheophyta</taxon>
        <taxon>Spermatophyta</taxon>
        <taxon>Magnoliopsida</taxon>
        <taxon>Proteales</taxon>
        <taxon>Proteaceae</taxon>
        <taxon>Protea</taxon>
    </lineage>
</organism>
<dbReference type="InterPro" id="IPR001128">
    <property type="entry name" value="Cyt_P450"/>
</dbReference>
<dbReference type="SUPFAM" id="SSF48264">
    <property type="entry name" value="Cytochrome P450"/>
    <property type="match status" value="1"/>
</dbReference>
<comment type="subcellular location">
    <subcellularLocation>
        <location evidence="1">Membrane</location>
    </subcellularLocation>
</comment>
<evidence type="ECO:0000256" key="10">
    <source>
        <dbReference type="ARBA" id="ARBA00023136"/>
    </source>
</evidence>